<reference evidence="2 3" key="1">
    <citation type="journal article" date="2015" name="MBio">
        <title>Genome sequence of the Drosophila melanogaster male-killing Spiroplasma strain MSRO endosymbiont.</title>
        <authorList>
            <person name="Paredes J.C."/>
            <person name="Herren J.K."/>
            <person name="Schupfer F."/>
            <person name="Marin R."/>
            <person name="Claverol S."/>
            <person name="Kuo C.H."/>
            <person name="Lemaitre B."/>
            <person name="Beven L."/>
        </authorList>
    </citation>
    <scope>NUCLEOTIDE SEQUENCE [LARGE SCALE GENOMIC DNA]</scope>
    <source>
        <strain evidence="2 3">MSRO</strain>
    </source>
</reference>
<keyword evidence="1" id="KW-1133">Transmembrane helix</keyword>
<name>A0A2P6FDV3_9MOLU</name>
<organism evidence="2 3">
    <name type="scientific">Spiroplasma poulsonii</name>
    <dbReference type="NCBI Taxonomy" id="2138"/>
    <lineage>
        <taxon>Bacteria</taxon>
        <taxon>Bacillati</taxon>
        <taxon>Mycoplasmatota</taxon>
        <taxon>Mollicutes</taxon>
        <taxon>Entomoplasmatales</taxon>
        <taxon>Spiroplasmataceae</taxon>
        <taxon>Spiroplasma</taxon>
    </lineage>
</organism>
<dbReference type="OrthoDB" id="388263at2"/>
<keyword evidence="1" id="KW-0812">Transmembrane</keyword>
<protein>
    <submittedName>
        <fullName evidence="2">Uncharacterized protein</fullName>
    </submittedName>
</protein>
<keyword evidence="1" id="KW-0472">Membrane</keyword>
<keyword evidence="3" id="KW-1185">Reference proteome</keyword>
<evidence type="ECO:0000313" key="2">
    <source>
        <dbReference type="EMBL" id="PQM31641.1"/>
    </source>
</evidence>
<dbReference type="Proteomes" id="UP000031565">
    <property type="component" value="Unassembled WGS sequence"/>
</dbReference>
<proteinExistence type="predicted"/>
<dbReference type="AlphaFoldDB" id="A0A2P6FDV3"/>
<comment type="caution">
    <text evidence="2">The sequence shown here is derived from an EMBL/GenBank/DDBJ whole genome shotgun (WGS) entry which is preliminary data.</text>
</comment>
<dbReference type="STRING" id="2138.SMSRO_v1c14100"/>
<gene>
    <name evidence="2" type="ORF">SMSRO_SF014860</name>
</gene>
<feature type="transmembrane region" description="Helical" evidence="1">
    <location>
        <begin position="12"/>
        <end position="35"/>
    </location>
</feature>
<dbReference type="RefSeq" id="WP_040093685.1">
    <property type="nucleotide sequence ID" value="NZ_CM020866.1"/>
</dbReference>
<evidence type="ECO:0000256" key="1">
    <source>
        <dbReference type="SAM" id="Phobius"/>
    </source>
</evidence>
<accession>A0A2P6FDV3</accession>
<evidence type="ECO:0000313" key="3">
    <source>
        <dbReference type="Proteomes" id="UP000031565"/>
    </source>
</evidence>
<dbReference type="EMBL" id="JTLV02000001">
    <property type="protein sequence ID" value="PQM31641.1"/>
    <property type="molecule type" value="Genomic_DNA"/>
</dbReference>
<sequence>MITFEHIWEFLATYWEVFIAVSSFLAAILLGVISLRVQMKNYQKNLAQLIKRDNYRFKKLVKKTKLNPDSIIFKSYLRAKMIFVLNDENDKTQGPNYYISFREYKLIKLIFRNINHHLVKFNYILKLIKQYNIANQNIKIIKKSKLSESLDLYPKSLENQTLLQASKKDYFLNSIYDHTGNLMVQHQITEETIWDQYNFFLKHDCDDMIIIVMIKTKKNETENITKESENKVFFSINTAETKKVINTEFKNMKLYNYL</sequence>